<dbReference type="SUPFAM" id="SSF56112">
    <property type="entry name" value="Protein kinase-like (PK-like)"/>
    <property type="match status" value="1"/>
</dbReference>
<keyword evidence="7" id="KW-1185">Reference proteome</keyword>
<keyword evidence="5" id="KW-0472">Membrane</keyword>
<dbReference type="PANTHER" id="PTHR47974:SF9">
    <property type="entry name" value="RECEPTOR-LIKE SERINE_THREONINE-PROTEIN KINASE"/>
    <property type="match status" value="1"/>
</dbReference>
<dbReference type="InterPro" id="IPR011009">
    <property type="entry name" value="Kinase-like_dom_sf"/>
</dbReference>
<evidence type="ECO:0000256" key="3">
    <source>
        <dbReference type="ARBA" id="ARBA00022729"/>
    </source>
</evidence>
<evidence type="ECO:0000256" key="5">
    <source>
        <dbReference type="ARBA" id="ARBA00023136"/>
    </source>
</evidence>
<dbReference type="Gene3D" id="1.10.510.10">
    <property type="entry name" value="Transferase(Phosphotransferase) domain 1"/>
    <property type="match status" value="1"/>
</dbReference>
<dbReference type="AlphaFoldDB" id="A0A7I8KTT6"/>
<comment type="subcellular location">
    <subcellularLocation>
        <location evidence="1">Membrane</location>
        <topology evidence="1">Single-pass membrane protein</topology>
    </subcellularLocation>
</comment>
<evidence type="ECO:0000256" key="4">
    <source>
        <dbReference type="ARBA" id="ARBA00022989"/>
    </source>
</evidence>
<keyword evidence="3" id="KW-0732">Signal</keyword>
<gene>
    <name evidence="6" type="ORF">SI8410_08011729</name>
</gene>
<name>A0A7I8KTT6_SPIIN</name>
<dbReference type="OrthoDB" id="544400at2759"/>
<dbReference type="GO" id="GO:0016020">
    <property type="term" value="C:membrane"/>
    <property type="evidence" value="ECO:0007669"/>
    <property type="project" value="UniProtKB-SubCell"/>
</dbReference>
<reference evidence="6" key="1">
    <citation type="submission" date="2020-02" db="EMBL/GenBank/DDBJ databases">
        <authorList>
            <person name="Scholz U."/>
            <person name="Mascher M."/>
            <person name="Fiebig A."/>
        </authorList>
    </citation>
    <scope>NUCLEOTIDE SEQUENCE</scope>
</reference>
<keyword evidence="4" id="KW-1133">Transmembrane helix</keyword>
<evidence type="ECO:0000313" key="7">
    <source>
        <dbReference type="Proteomes" id="UP000663760"/>
    </source>
</evidence>
<organism evidence="6 7">
    <name type="scientific">Spirodela intermedia</name>
    <name type="common">Intermediate duckweed</name>
    <dbReference type="NCBI Taxonomy" id="51605"/>
    <lineage>
        <taxon>Eukaryota</taxon>
        <taxon>Viridiplantae</taxon>
        <taxon>Streptophyta</taxon>
        <taxon>Embryophyta</taxon>
        <taxon>Tracheophyta</taxon>
        <taxon>Spermatophyta</taxon>
        <taxon>Magnoliopsida</taxon>
        <taxon>Liliopsida</taxon>
        <taxon>Araceae</taxon>
        <taxon>Lemnoideae</taxon>
        <taxon>Spirodela</taxon>
    </lineage>
</organism>
<proteinExistence type="predicted"/>
<dbReference type="EMBL" id="LR746271">
    <property type="protein sequence ID" value="CAA7401051.1"/>
    <property type="molecule type" value="Genomic_DNA"/>
</dbReference>
<evidence type="ECO:0000256" key="1">
    <source>
        <dbReference type="ARBA" id="ARBA00004167"/>
    </source>
</evidence>
<evidence type="ECO:0000256" key="2">
    <source>
        <dbReference type="ARBA" id="ARBA00022692"/>
    </source>
</evidence>
<dbReference type="Proteomes" id="UP000663760">
    <property type="component" value="Chromosome 8"/>
</dbReference>
<dbReference type="PANTHER" id="PTHR47974">
    <property type="entry name" value="OS07G0415500 PROTEIN"/>
    <property type="match status" value="1"/>
</dbReference>
<protein>
    <submittedName>
        <fullName evidence="6">Uncharacterized protein</fullName>
    </submittedName>
</protein>
<keyword evidence="2" id="KW-0812">Transmembrane</keyword>
<accession>A0A7I8KTT6</accession>
<evidence type="ECO:0000313" key="6">
    <source>
        <dbReference type="EMBL" id="CAA7401051.1"/>
    </source>
</evidence>
<sequence length="55" mass="6510">MNLVRVWGFCTEDKHRLLIYEYLENGSLDKLLFASDPVKVLDWEKRGTPLGWGWL</sequence>